<accession>A0A445C770</accession>
<dbReference type="Proteomes" id="UP000289738">
    <property type="component" value="Chromosome A07"/>
</dbReference>
<evidence type="ECO:0000256" key="1">
    <source>
        <dbReference type="SAM" id="MobiDB-lite"/>
    </source>
</evidence>
<proteinExistence type="predicted"/>
<name>A0A445C770_ARAHY</name>
<dbReference type="EMBL" id="SDMP01000007">
    <property type="protein sequence ID" value="RYR46784.1"/>
    <property type="molecule type" value="Genomic_DNA"/>
</dbReference>
<keyword evidence="3" id="KW-1185">Reference proteome</keyword>
<protein>
    <submittedName>
        <fullName evidence="2">Uncharacterized protein</fullName>
    </submittedName>
</protein>
<organism evidence="2 3">
    <name type="scientific">Arachis hypogaea</name>
    <name type="common">Peanut</name>
    <dbReference type="NCBI Taxonomy" id="3818"/>
    <lineage>
        <taxon>Eukaryota</taxon>
        <taxon>Viridiplantae</taxon>
        <taxon>Streptophyta</taxon>
        <taxon>Embryophyta</taxon>
        <taxon>Tracheophyta</taxon>
        <taxon>Spermatophyta</taxon>
        <taxon>Magnoliopsida</taxon>
        <taxon>eudicotyledons</taxon>
        <taxon>Gunneridae</taxon>
        <taxon>Pentapetalae</taxon>
        <taxon>rosids</taxon>
        <taxon>fabids</taxon>
        <taxon>Fabales</taxon>
        <taxon>Fabaceae</taxon>
        <taxon>Papilionoideae</taxon>
        <taxon>50 kb inversion clade</taxon>
        <taxon>dalbergioids sensu lato</taxon>
        <taxon>Dalbergieae</taxon>
        <taxon>Pterocarpus clade</taxon>
        <taxon>Arachis</taxon>
    </lineage>
</organism>
<sequence length="269" mass="31364">MRGRERERRREKVGERKRSGRDGEKEREREQGERGGEKGRGGREREGEREEERENKPKFGHNPELSFGPSSFSSSSSVLSSLRYVAMPLLHALLSSQRRCFVASSPRYVAIKFRMDSINMVVVAQKQQEETSIEETANFVPDESFSRKTGERQSATIDYKFKETLLHYYKKIKLVNSRQSTAESFQRHGKNSSDVFLFDASHTRKLIFKFICIHEYPLSYVDHIAIRKMFASIRNTIKKNIFELYEVEKLNINKMMDANDSRVVITTDM</sequence>
<evidence type="ECO:0000313" key="3">
    <source>
        <dbReference type="Proteomes" id="UP000289738"/>
    </source>
</evidence>
<dbReference type="AlphaFoldDB" id="A0A445C770"/>
<feature type="region of interest" description="Disordered" evidence="1">
    <location>
        <begin position="1"/>
        <end position="72"/>
    </location>
</feature>
<comment type="caution">
    <text evidence="2">The sequence shown here is derived from an EMBL/GenBank/DDBJ whole genome shotgun (WGS) entry which is preliminary data.</text>
</comment>
<evidence type="ECO:0000313" key="2">
    <source>
        <dbReference type="EMBL" id="RYR46784.1"/>
    </source>
</evidence>
<gene>
    <name evidence="2" type="ORF">Ahy_A07g032600</name>
</gene>
<feature type="compositionally biased region" description="Basic and acidic residues" evidence="1">
    <location>
        <begin position="1"/>
        <end position="57"/>
    </location>
</feature>
<reference evidence="2 3" key="1">
    <citation type="submission" date="2019-01" db="EMBL/GenBank/DDBJ databases">
        <title>Sequencing of cultivated peanut Arachis hypogaea provides insights into genome evolution and oil improvement.</title>
        <authorList>
            <person name="Chen X."/>
        </authorList>
    </citation>
    <scope>NUCLEOTIDE SEQUENCE [LARGE SCALE GENOMIC DNA]</scope>
    <source>
        <strain evidence="3">cv. Fuhuasheng</strain>
        <tissue evidence="2">Leaves</tissue>
    </source>
</reference>